<protein>
    <recommendedName>
        <fullName evidence="3">Tyr recombinase domain-containing protein</fullName>
    </recommendedName>
</protein>
<gene>
    <name evidence="4" type="ORF">GCM10023175_70730</name>
</gene>
<dbReference type="InterPro" id="IPR013762">
    <property type="entry name" value="Integrase-like_cat_sf"/>
</dbReference>
<dbReference type="Gene3D" id="1.10.150.130">
    <property type="match status" value="1"/>
</dbReference>
<dbReference type="PANTHER" id="PTHR30349:SF91">
    <property type="entry name" value="INTA PROTEIN"/>
    <property type="match status" value="1"/>
</dbReference>
<comment type="caution">
    <text evidence="4">The sequence shown here is derived from an EMBL/GenBank/DDBJ whole genome shotgun (WGS) entry which is preliminary data.</text>
</comment>
<dbReference type="InterPro" id="IPR011010">
    <property type="entry name" value="DNA_brk_join_enz"/>
</dbReference>
<dbReference type="Proteomes" id="UP001501598">
    <property type="component" value="Unassembled WGS sequence"/>
</dbReference>
<dbReference type="Gene3D" id="1.10.443.10">
    <property type="entry name" value="Intergrase catalytic core"/>
    <property type="match status" value="1"/>
</dbReference>
<evidence type="ECO:0000256" key="1">
    <source>
        <dbReference type="ARBA" id="ARBA00023125"/>
    </source>
</evidence>
<dbReference type="InterPro" id="IPR010998">
    <property type="entry name" value="Integrase_recombinase_N"/>
</dbReference>
<sequence>MLVGSAATMSPARARSAISACLRSALSHAVREELVTRNVAQFVTLPSVRKKKRKAWTTDEVRIFLESARSARDAMFAAYVLAVVLGLRKGEILGLTWADLDLDGGELTVGRQLQRASGELLHRETKTEASDDTLPLPDVVITALRHRQEAQRADRAKAGRAWQDTVGLVFTTKTGLPIEPRNFNRSWDNRCDRAEVRKITIHDARRSCATLLVDLDVHPRVIMRILRHAQFSVTMEIYSQASSAATKAALHKLGDSLGG</sequence>
<dbReference type="EMBL" id="BAABGT010000122">
    <property type="protein sequence ID" value="GAA4560523.1"/>
    <property type="molecule type" value="Genomic_DNA"/>
</dbReference>
<reference evidence="5" key="1">
    <citation type="journal article" date="2019" name="Int. J. Syst. Evol. Microbiol.">
        <title>The Global Catalogue of Microorganisms (GCM) 10K type strain sequencing project: providing services to taxonomists for standard genome sequencing and annotation.</title>
        <authorList>
            <consortium name="The Broad Institute Genomics Platform"/>
            <consortium name="The Broad Institute Genome Sequencing Center for Infectious Disease"/>
            <person name="Wu L."/>
            <person name="Ma J."/>
        </authorList>
    </citation>
    <scope>NUCLEOTIDE SEQUENCE [LARGE SCALE GENOMIC DNA]</scope>
    <source>
        <strain evidence="5">JCM 17906</strain>
    </source>
</reference>
<evidence type="ECO:0000313" key="4">
    <source>
        <dbReference type="EMBL" id="GAA4560523.1"/>
    </source>
</evidence>
<dbReference type="PANTHER" id="PTHR30349">
    <property type="entry name" value="PHAGE INTEGRASE-RELATED"/>
    <property type="match status" value="1"/>
</dbReference>
<feature type="domain" description="Tyr recombinase" evidence="3">
    <location>
        <begin position="51"/>
        <end position="252"/>
    </location>
</feature>
<dbReference type="SUPFAM" id="SSF56349">
    <property type="entry name" value="DNA breaking-rejoining enzymes"/>
    <property type="match status" value="1"/>
</dbReference>
<evidence type="ECO:0000313" key="5">
    <source>
        <dbReference type="Proteomes" id="UP001501598"/>
    </source>
</evidence>
<dbReference type="InterPro" id="IPR050090">
    <property type="entry name" value="Tyrosine_recombinase_XerCD"/>
</dbReference>
<dbReference type="Pfam" id="PF00589">
    <property type="entry name" value="Phage_integrase"/>
    <property type="match status" value="1"/>
</dbReference>
<dbReference type="InterPro" id="IPR002104">
    <property type="entry name" value="Integrase_catalytic"/>
</dbReference>
<dbReference type="PROSITE" id="PS51898">
    <property type="entry name" value="TYR_RECOMBINASE"/>
    <property type="match status" value="1"/>
</dbReference>
<evidence type="ECO:0000259" key="3">
    <source>
        <dbReference type="PROSITE" id="PS51898"/>
    </source>
</evidence>
<organism evidence="4 5">
    <name type="scientific">Pseudonocardia xishanensis</name>
    <dbReference type="NCBI Taxonomy" id="630995"/>
    <lineage>
        <taxon>Bacteria</taxon>
        <taxon>Bacillati</taxon>
        <taxon>Actinomycetota</taxon>
        <taxon>Actinomycetes</taxon>
        <taxon>Pseudonocardiales</taxon>
        <taxon>Pseudonocardiaceae</taxon>
        <taxon>Pseudonocardia</taxon>
    </lineage>
</organism>
<proteinExistence type="predicted"/>
<dbReference type="CDD" id="cd01189">
    <property type="entry name" value="INT_ICEBs1_C_like"/>
    <property type="match status" value="1"/>
</dbReference>
<keyword evidence="5" id="KW-1185">Reference proteome</keyword>
<evidence type="ECO:0000256" key="2">
    <source>
        <dbReference type="ARBA" id="ARBA00023172"/>
    </source>
</evidence>
<name>A0ABP8S5X2_9PSEU</name>
<keyword evidence="1" id="KW-0238">DNA-binding</keyword>
<accession>A0ABP8S5X2</accession>
<keyword evidence="2" id="KW-0233">DNA recombination</keyword>